<dbReference type="PROSITE" id="PS51072">
    <property type="entry name" value="MHD"/>
    <property type="match status" value="1"/>
</dbReference>
<feature type="compositionally biased region" description="Basic and acidic residues" evidence="31">
    <location>
        <begin position="1098"/>
        <end position="1113"/>
    </location>
</feature>
<dbReference type="SMART" id="SM00055">
    <property type="entry name" value="FCH"/>
    <property type="match status" value="1"/>
</dbReference>
<dbReference type="GO" id="GO:0061630">
    <property type="term" value="F:ubiquitin protein ligase activity"/>
    <property type="evidence" value="ECO:0007669"/>
    <property type="project" value="UniProtKB-EC"/>
</dbReference>
<dbReference type="GO" id="GO:0005905">
    <property type="term" value="C:clathrin-coated pit"/>
    <property type="evidence" value="ECO:0007669"/>
    <property type="project" value="UniProtKB-SubCell"/>
</dbReference>
<dbReference type="GO" id="GO:0006897">
    <property type="term" value="P:endocytosis"/>
    <property type="evidence" value="ECO:0007669"/>
    <property type="project" value="UniProtKB-KW"/>
</dbReference>
<keyword evidence="17 29" id="KW-0862">Zinc</keyword>
<feature type="region of interest" description="Disordered" evidence="31">
    <location>
        <begin position="1341"/>
        <end position="1381"/>
    </location>
</feature>
<feature type="domain" description="SIAH-type" evidence="35">
    <location>
        <begin position="401"/>
        <end position="461"/>
    </location>
</feature>
<evidence type="ECO:0000256" key="26">
    <source>
        <dbReference type="PROSITE-ProRule" id="PRU00309"/>
    </source>
</evidence>
<dbReference type="PROSITE" id="PS51081">
    <property type="entry name" value="ZF_SIAH"/>
    <property type="match status" value="1"/>
</dbReference>
<dbReference type="Pfam" id="PF05485">
    <property type="entry name" value="THAP"/>
    <property type="match status" value="1"/>
</dbReference>
<keyword evidence="15 27" id="KW-0863">Zinc-finger</keyword>
<evidence type="ECO:0000256" key="31">
    <source>
        <dbReference type="SAM" id="MobiDB-lite"/>
    </source>
</evidence>
<dbReference type="InterPro" id="IPR028565">
    <property type="entry name" value="MHD"/>
</dbReference>
<comment type="subunit">
    <text evidence="25">Component of some E3 complex at least composed of sina, ebi and phyl. Interacts with eff.</text>
</comment>
<evidence type="ECO:0000256" key="8">
    <source>
        <dbReference type="ARBA" id="ARBA00022473"/>
    </source>
</evidence>
<dbReference type="SUPFAM" id="SSF49599">
    <property type="entry name" value="TRAF domain-like"/>
    <property type="match status" value="1"/>
</dbReference>
<feature type="compositionally biased region" description="Basic residues" evidence="31">
    <location>
        <begin position="1082"/>
        <end position="1097"/>
    </location>
</feature>
<dbReference type="FunFam" id="2.60.40.1170:FF:000005">
    <property type="entry name" value="SH3-containing GRB2-like protein 3-interacting protein 1 isoform X3"/>
    <property type="match status" value="1"/>
</dbReference>
<feature type="compositionally biased region" description="Low complexity" evidence="31">
    <location>
        <begin position="1137"/>
        <end position="1161"/>
    </location>
</feature>
<evidence type="ECO:0000256" key="12">
    <source>
        <dbReference type="ARBA" id="ARBA00022606"/>
    </source>
</evidence>
<dbReference type="GO" id="GO:0008270">
    <property type="term" value="F:zinc ion binding"/>
    <property type="evidence" value="ECO:0007669"/>
    <property type="project" value="UniProtKB-KW"/>
</dbReference>
<evidence type="ECO:0000259" key="34">
    <source>
        <dbReference type="PROSITE" id="PS51072"/>
    </source>
</evidence>
<dbReference type="PANTHER" id="PTHR45877:SF2">
    <property type="entry name" value="E3 UBIQUITIN-PROTEIN LIGASE SINA-RELATED"/>
    <property type="match status" value="1"/>
</dbReference>
<dbReference type="SMART" id="SM00980">
    <property type="entry name" value="THAP"/>
    <property type="match status" value="1"/>
</dbReference>
<evidence type="ECO:0000256" key="5">
    <source>
        <dbReference type="ARBA" id="ARBA00004906"/>
    </source>
</evidence>
<dbReference type="EMBL" id="CVRI01000048">
    <property type="protein sequence ID" value="CRK98906.1"/>
    <property type="molecule type" value="Genomic_DNA"/>
</dbReference>
<dbReference type="InterPro" id="IPR001060">
    <property type="entry name" value="FCH_dom"/>
</dbReference>
<feature type="region of interest" description="Disordered" evidence="31">
    <location>
        <begin position="892"/>
        <end position="912"/>
    </location>
</feature>
<comment type="subcellular location">
    <subcellularLocation>
        <location evidence="4">Cytoplasm</location>
    </subcellularLocation>
    <subcellularLocation>
        <location evidence="3">Membrane</location>
        <location evidence="3">Clathrin-coated pit</location>
        <topology evidence="3">Peripheral membrane protein</topology>
        <orientation evidence="3">Cytoplasmic side</orientation>
    </subcellularLocation>
    <subcellularLocation>
        <location evidence="2">Nucleus</location>
    </subcellularLocation>
</comment>
<evidence type="ECO:0000256" key="11">
    <source>
        <dbReference type="ARBA" id="ARBA00022583"/>
    </source>
</evidence>
<dbReference type="FunFam" id="2.60.210.10:FF:000002">
    <property type="entry name" value="E3 ubiquitin-protein ligase"/>
    <property type="match status" value="1"/>
</dbReference>
<feature type="compositionally biased region" description="Polar residues" evidence="31">
    <location>
        <begin position="1286"/>
        <end position="1300"/>
    </location>
</feature>
<evidence type="ECO:0000256" key="4">
    <source>
        <dbReference type="ARBA" id="ARBA00004496"/>
    </source>
</evidence>
<evidence type="ECO:0000256" key="23">
    <source>
        <dbReference type="ARBA" id="ARBA00023305"/>
    </source>
</evidence>
<keyword evidence="11" id="KW-0254">Endocytosis</keyword>
<dbReference type="SUPFAM" id="SSF103657">
    <property type="entry name" value="BAR/IMD domain-like"/>
    <property type="match status" value="1"/>
</dbReference>
<organism evidence="37 38">
    <name type="scientific">Clunio marinus</name>
    <dbReference type="NCBI Taxonomy" id="568069"/>
    <lineage>
        <taxon>Eukaryota</taxon>
        <taxon>Metazoa</taxon>
        <taxon>Ecdysozoa</taxon>
        <taxon>Arthropoda</taxon>
        <taxon>Hexapoda</taxon>
        <taxon>Insecta</taxon>
        <taxon>Pterygota</taxon>
        <taxon>Neoptera</taxon>
        <taxon>Endopterygota</taxon>
        <taxon>Diptera</taxon>
        <taxon>Nematocera</taxon>
        <taxon>Chironomoidea</taxon>
        <taxon>Chironomidae</taxon>
        <taxon>Clunio</taxon>
    </lineage>
</organism>
<dbReference type="PROSITE" id="PS51741">
    <property type="entry name" value="F_BAR"/>
    <property type="match status" value="1"/>
</dbReference>
<dbReference type="EC" id="2.3.2.27" evidence="29"/>
<dbReference type="InterPro" id="IPR049548">
    <property type="entry name" value="Sina-like_RING"/>
</dbReference>
<gene>
    <name evidence="37" type="ORF">CLUMA_CG012163</name>
</gene>
<evidence type="ECO:0000256" key="14">
    <source>
        <dbReference type="ARBA" id="ARBA00022723"/>
    </source>
</evidence>
<feature type="region of interest" description="Disordered" evidence="31">
    <location>
        <begin position="137"/>
        <end position="170"/>
    </location>
</feature>
<dbReference type="GO" id="GO:0007601">
    <property type="term" value="P:visual perception"/>
    <property type="evidence" value="ECO:0007669"/>
    <property type="project" value="UniProtKB-KW"/>
</dbReference>
<feature type="domain" description="F-BAR" evidence="36">
    <location>
        <begin position="581"/>
        <end position="840"/>
    </location>
</feature>
<evidence type="ECO:0000256" key="9">
    <source>
        <dbReference type="ARBA" id="ARBA00022490"/>
    </source>
</evidence>
<evidence type="ECO:0000256" key="3">
    <source>
        <dbReference type="ARBA" id="ARBA00004283"/>
    </source>
</evidence>
<evidence type="ECO:0000256" key="10">
    <source>
        <dbReference type="ARBA" id="ARBA00022553"/>
    </source>
</evidence>
<dbReference type="Proteomes" id="UP000183832">
    <property type="component" value="Unassembled WGS sequence"/>
</dbReference>
<dbReference type="InterPro" id="IPR018808">
    <property type="entry name" value="Muniscin_C"/>
</dbReference>
<evidence type="ECO:0000256" key="29">
    <source>
        <dbReference type="RuleBase" id="RU201113"/>
    </source>
</evidence>
<comment type="function">
    <text evidence="24">E3 ubiquitin-protein ligase that is required for specification of R7 photoreceptor cell fate in the eye by mediating the ubiquitination and subsequent proteasomal degradation of Tramtrack (ttk). E3 Ubiquitin ligases accept ubiquitin from an E2 ubiquitin-conjugating enzyme in the form of a thioester and then directly transfers the ubiquitin to targeted substrates. Acts via the formation of a complex with ebi and phyl that ubiquitinates the transcription repressor ttk, a general inhibitor of photoreceptor differentiation, in a subset of photoreceptor cells in the eye, leading to the differentiation of cells into neurons. Also involved in external sensory organ development.</text>
</comment>
<dbReference type="InterPro" id="IPR054713">
    <property type="entry name" value="GMIP/FCHO2-like_FCH"/>
</dbReference>
<evidence type="ECO:0000259" key="32">
    <source>
        <dbReference type="PROSITE" id="PS50089"/>
    </source>
</evidence>
<evidence type="ECO:0000256" key="25">
    <source>
        <dbReference type="ARBA" id="ARBA00062579"/>
    </source>
</evidence>
<dbReference type="GO" id="GO:0003677">
    <property type="term" value="F:DNA binding"/>
    <property type="evidence" value="ECO:0007669"/>
    <property type="project" value="UniProtKB-UniRule"/>
</dbReference>
<evidence type="ECO:0000256" key="6">
    <source>
        <dbReference type="ARBA" id="ARBA00009119"/>
    </source>
</evidence>
<dbReference type="FunFam" id="3.30.40.10:FF:000063">
    <property type="entry name" value="E3 ubiquitin-protein ligase"/>
    <property type="match status" value="1"/>
</dbReference>
<dbReference type="Pfam" id="PF21362">
    <property type="entry name" value="Sina_RING"/>
    <property type="match status" value="1"/>
</dbReference>
<keyword evidence="13" id="KW-0808">Transferase</keyword>
<dbReference type="InterPro" id="IPR031160">
    <property type="entry name" value="F_BAR_dom"/>
</dbReference>
<dbReference type="PROSITE" id="PS50950">
    <property type="entry name" value="ZF_THAP"/>
    <property type="match status" value="1"/>
</dbReference>
<keyword evidence="38" id="KW-1185">Reference proteome</keyword>
<dbReference type="InterPro" id="IPR018121">
    <property type="entry name" value="7-in-absentia-prot_TRAF-dom"/>
</dbReference>
<dbReference type="GO" id="GO:0016567">
    <property type="term" value="P:protein ubiquitination"/>
    <property type="evidence" value="ECO:0007669"/>
    <property type="project" value="UniProtKB-UniPathway"/>
</dbReference>
<dbReference type="GO" id="GO:0043161">
    <property type="term" value="P:proteasome-mediated ubiquitin-dependent protein catabolic process"/>
    <property type="evidence" value="ECO:0007669"/>
    <property type="project" value="TreeGrafter"/>
</dbReference>
<evidence type="ECO:0000256" key="17">
    <source>
        <dbReference type="ARBA" id="ARBA00022833"/>
    </source>
</evidence>
<dbReference type="GO" id="GO:0005634">
    <property type="term" value="C:nucleus"/>
    <property type="evidence" value="ECO:0007669"/>
    <property type="project" value="UniProtKB-SubCell"/>
</dbReference>
<dbReference type="PANTHER" id="PTHR45877">
    <property type="entry name" value="E3 UBIQUITIN-PROTEIN LIGASE SIAH2"/>
    <property type="match status" value="1"/>
</dbReference>
<dbReference type="Gene3D" id="1.20.1270.60">
    <property type="entry name" value="Arfaptin homology (AH) domain/BAR domain"/>
    <property type="match status" value="1"/>
</dbReference>
<dbReference type="CDD" id="cd16752">
    <property type="entry name" value="RING-HC_SIAH2"/>
    <property type="match status" value="1"/>
</dbReference>
<evidence type="ECO:0000256" key="18">
    <source>
        <dbReference type="ARBA" id="ARBA00023054"/>
    </source>
</evidence>
<evidence type="ECO:0000256" key="24">
    <source>
        <dbReference type="ARBA" id="ARBA00060311"/>
    </source>
</evidence>
<dbReference type="SUPFAM" id="SSF57716">
    <property type="entry name" value="Glucocorticoid receptor-like (DNA-binding domain)"/>
    <property type="match status" value="1"/>
</dbReference>
<feature type="coiled-coil region" evidence="30">
    <location>
        <begin position="734"/>
        <end position="768"/>
    </location>
</feature>
<keyword evidence="22" id="KW-0539">Nucleus</keyword>
<feature type="region of interest" description="Disordered" evidence="31">
    <location>
        <begin position="1286"/>
        <end position="1313"/>
    </location>
</feature>
<dbReference type="Pfam" id="PF10291">
    <property type="entry name" value="muHD"/>
    <property type="match status" value="1"/>
</dbReference>
<protein>
    <recommendedName>
        <fullName evidence="29">E3 ubiquitin-protein ligase</fullName>
        <ecNumber evidence="29">2.3.2.27</ecNumber>
    </recommendedName>
</protein>
<dbReference type="InterPro" id="IPR006612">
    <property type="entry name" value="THAP_Znf"/>
</dbReference>
<keyword evidence="12" id="KW-0716">Sensory transduction</keyword>
<dbReference type="Pfam" id="PF22699">
    <property type="entry name" value="GMIP-like_FCH"/>
    <property type="match status" value="1"/>
</dbReference>
<dbReference type="UniPathway" id="UPA00143"/>
<evidence type="ECO:0000256" key="21">
    <source>
        <dbReference type="ARBA" id="ARBA00023176"/>
    </source>
</evidence>
<dbReference type="Gene3D" id="3.30.40.10">
    <property type="entry name" value="Zinc/RING finger domain, C3HC4 (zinc finger)"/>
    <property type="match status" value="2"/>
</dbReference>
<feature type="region of interest" description="Disordered" evidence="31">
    <location>
        <begin position="1246"/>
        <end position="1270"/>
    </location>
</feature>
<keyword evidence="23" id="KW-0844">Vision</keyword>
<dbReference type="Pfam" id="PF21361">
    <property type="entry name" value="Sina_ZnF"/>
    <property type="match status" value="1"/>
</dbReference>
<keyword evidence="14 29" id="KW-0479">Metal-binding</keyword>
<dbReference type="InterPro" id="IPR001841">
    <property type="entry name" value="Znf_RING"/>
</dbReference>
<comment type="catalytic activity">
    <reaction evidence="1 29">
        <text>S-ubiquitinyl-[E2 ubiquitin-conjugating enzyme]-L-cysteine + [acceptor protein]-L-lysine = [E2 ubiquitin-conjugating enzyme]-L-cysteine + N(6)-ubiquitinyl-[acceptor protein]-L-lysine.</text>
        <dbReference type="EC" id="2.3.2.27"/>
    </reaction>
</comment>
<evidence type="ECO:0000256" key="30">
    <source>
        <dbReference type="SAM" id="Coils"/>
    </source>
</evidence>
<feature type="compositionally biased region" description="Basic and acidic residues" evidence="31">
    <location>
        <begin position="1246"/>
        <end position="1260"/>
    </location>
</feature>
<evidence type="ECO:0000256" key="13">
    <source>
        <dbReference type="ARBA" id="ARBA00022679"/>
    </source>
</evidence>
<keyword evidence="8" id="KW-0217">Developmental protein</keyword>
<evidence type="ECO:0000259" key="35">
    <source>
        <dbReference type="PROSITE" id="PS51081"/>
    </source>
</evidence>
<dbReference type="SUPFAM" id="SSF57850">
    <property type="entry name" value="RING/U-box"/>
    <property type="match status" value="1"/>
</dbReference>
<dbReference type="PROSITE" id="PS50089">
    <property type="entry name" value="ZF_RING_2"/>
    <property type="match status" value="1"/>
</dbReference>
<comment type="similarity">
    <text evidence="7">Belongs to the FCHO family.</text>
</comment>
<evidence type="ECO:0000256" key="7">
    <source>
        <dbReference type="ARBA" id="ARBA00011064"/>
    </source>
</evidence>
<feature type="domain" description="MHD" evidence="34">
    <location>
        <begin position="1415"/>
        <end position="1683"/>
    </location>
</feature>
<dbReference type="Gene3D" id="2.60.210.10">
    <property type="entry name" value="Apoptosis, Tumor Necrosis Factor Receptor Associated Protein 2, Chain A"/>
    <property type="match status" value="1"/>
</dbReference>
<dbReference type="GO" id="GO:0031624">
    <property type="term" value="F:ubiquitin conjugating enzyme binding"/>
    <property type="evidence" value="ECO:0007669"/>
    <property type="project" value="TreeGrafter"/>
</dbReference>
<keyword evidence="16 29" id="KW-0833">Ubl conjugation pathway</keyword>
<feature type="region of interest" description="Disordered" evidence="31">
    <location>
        <begin position="1687"/>
        <end position="1708"/>
    </location>
</feature>
<feature type="compositionally biased region" description="Polar residues" evidence="31">
    <location>
        <begin position="1036"/>
        <end position="1064"/>
    </location>
</feature>
<feature type="compositionally biased region" description="Polar residues" evidence="31">
    <location>
        <begin position="141"/>
        <end position="153"/>
    </location>
</feature>
<dbReference type="CDD" id="cd09265">
    <property type="entry name" value="AP_Syp1_like_MHD"/>
    <property type="match status" value="1"/>
</dbReference>
<feature type="region of interest" description="Disordered" evidence="31">
    <location>
        <begin position="927"/>
        <end position="986"/>
    </location>
</feature>
<feature type="compositionally biased region" description="Polar residues" evidence="31">
    <location>
        <begin position="1341"/>
        <end position="1359"/>
    </location>
</feature>
<evidence type="ECO:0000256" key="28">
    <source>
        <dbReference type="PROSITE-ProRule" id="PRU01077"/>
    </source>
</evidence>
<comment type="domain">
    <text evidence="29">The SBD domain (substrate-binding domain) mediates the interaction with substrate proteins. It is related to the TRAF family.</text>
</comment>
<dbReference type="InterPro" id="IPR004162">
    <property type="entry name" value="SINA-like_animal"/>
</dbReference>
<keyword evidence="10" id="KW-0597">Phosphoprotein</keyword>
<proteinExistence type="inferred from homology"/>
<dbReference type="GO" id="GO:0030154">
    <property type="term" value="P:cell differentiation"/>
    <property type="evidence" value="ECO:0007669"/>
    <property type="project" value="UniProtKB-ARBA"/>
</dbReference>
<comment type="domain">
    <text evidence="29">The RING-type zinc finger domain is essential for ubiquitin ligase activity.</text>
</comment>
<feature type="compositionally biased region" description="Low complexity" evidence="31">
    <location>
        <begin position="892"/>
        <end position="911"/>
    </location>
</feature>
<evidence type="ECO:0000313" key="37">
    <source>
        <dbReference type="EMBL" id="CRK98906.1"/>
    </source>
</evidence>
<dbReference type="CDD" id="cd03829">
    <property type="entry name" value="Sina"/>
    <property type="match status" value="1"/>
</dbReference>
<evidence type="ECO:0000256" key="1">
    <source>
        <dbReference type="ARBA" id="ARBA00000900"/>
    </source>
</evidence>
<comment type="function">
    <text evidence="29">E3 ubiquitin-protein ligase that mediates ubiquitination and subsequent proteasomal degradation of target proteins. E3 ubiquitin ligases accept ubiquitin from an E2 ubiquitin-conjugating enzyme in the form of a thioester and then directly transfers the ubiquitin to targeted substrates.</text>
</comment>
<feature type="compositionally biased region" description="Pro residues" evidence="31">
    <location>
        <begin position="1694"/>
        <end position="1708"/>
    </location>
</feature>
<evidence type="ECO:0000256" key="15">
    <source>
        <dbReference type="ARBA" id="ARBA00022771"/>
    </source>
</evidence>
<reference evidence="37 38" key="1">
    <citation type="submission" date="2015-04" db="EMBL/GenBank/DDBJ databases">
        <authorList>
            <person name="Syromyatnikov M.Y."/>
            <person name="Popov V.N."/>
        </authorList>
    </citation>
    <scope>NUCLEOTIDE SEQUENCE [LARGE SCALE GENOMIC DNA]</scope>
</reference>
<evidence type="ECO:0000256" key="22">
    <source>
        <dbReference type="ARBA" id="ARBA00023242"/>
    </source>
</evidence>
<evidence type="ECO:0000259" key="33">
    <source>
        <dbReference type="PROSITE" id="PS50950"/>
    </source>
</evidence>
<evidence type="ECO:0000259" key="36">
    <source>
        <dbReference type="PROSITE" id="PS51741"/>
    </source>
</evidence>
<dbReference type="FunFam" id="3.30.40.10:FF:000041">
    <property type="entry name" value="E3 ubiquitin-protein ligase SINAT3"/>
    <property type="match status" value="1"/>
</dbReference>
<dbReference type="CDD" id="cd07648">
    <property type="entry name" value="F-BAR_FCHO"/>
    <property type="match status" value="1"/>
</dbReference>
<evidence type="ECO:0000256" key="2">
    <source>
        <dbReference type="ARBA" id="ARBA00004123"/>
    </source>
</evidence>
<dbReference type="GO" id="GO:0005737">
    <property type="term" value="C:cytoplasm"/>
    <property type="evidence" value="ECO:0007669"/>
    <property type="project" value="UniProtKB-SubCell"/>
</dbReference>
<feature type="compositionally biased region" description="Polar residues" evidence="31">
    <location>
        <begin position="957"/>
        <end position="986"/>
    </location>
</feature>
<evidence type="ECO:0000256" key="16">
    <source>
        <dbReference type="ARBA" id="ARBA00022786"/>
    </source>
</evidence>
<evidence type="ECO:0000256" key="27">
    <source>
        <dbReference type="PROSITE-ProRule" id="PRU00455"/>
    </source>
</evidence>
<dbReference type="STRING" id="568069.A0A1J1IGL0"/>
<keyword evidence="20" id="KW-0472">Membrane</keyword>
<comment type="pathway">
    <text evidence="5 29">Protein modification; protein ubiquitination.</text>
</comment>
<name>A0A1J1IGL0_9DIPT</name>
<keyword evidence="21" id="KW-0168">Coated pit</keyword>
<keyword evidence="19 26" id="KW-0238">DNA-binding</keyword>
<feature type="region of interest" description="Disordered" evidence="31">
    <location>
        <begin position="1036"/>
        <end position="1200"/>
    </location>
</feature>
<keyword evidence="9" id="KW-0963">Cytoplasm</keyword>
<dbReference type="Pfam" id="PF03145">
    <property type="entry name" value="Sina_TRAF"/>
    <property type="match status" value="1"/>
</dbReference>
<feature type="domain" description="RING-type" evidence="32">
    <location>
        <begin position="349"/>
        <end position="384"/>
    </location>
</feature>
<dbReference type="InterPro" id="IPR008974">
    <property type="entry name" value="TRAF-like"/>
</dbReference>
<evidence type="ECO:0000256" key="20">
    <source>
        <dbReference type="ARBA" id="ARBA00023136"/>
    </source>
</evidence>
<dbReference type="OrthoDB" id="5593455at2759"/>
<feature type="compositionally biased region" description="Low complexity" evidence="31">
    <location>
        <begin position="927"/>
        <end position="951"/>
    </location>
</feature>
<dbReference type="InterPro" id="IPR013010">
    <property type="entry name" value="Znf_SIAH"/>
</dbReference>
<sequence length="1708" mass="188951">MASNKKVCLYKNCKGGYGRTLFKFPKEQERFIVWCAYAGLELEGLVDINDPRFLCDKHFSVNYISNQSRRKMLVHTAIPEKWRSNIDLSEEPKFNLIGFESNKKRKISEYTRAELSGEHSLISTNIEINPPTILNHKRTSNRISANSTSNSQGDIKEERLNEADESVSEDYQITQISPVKEPKKLKHDSSYEEICIQSKSSQKKIQFFVVKPRTSQTLRTSSGIEASHSSQKQEIIEEDEIIDTEENINRSSIESIEVEDEPEKVLTEIEAIEGYSEFIFNGENDKVFTSPLGGIQHDTMTVDFNDYFWFAIMSSHKIPIKRKDLNGSSTSSNSSISDGGPDLASLFECPVCFDYVLPPILQCQMGHLVCSSCRSKLTCCPTCRGSLGNIRNLAMEKVASNVKFPCKHSNNGCAASLVYTEKPDHEEICEFRPYLCPCPGASCKWQGSLDSVMPHLIMHHKSITTLQGEDIVFLATDINLPGAVDWVMMQSCFGHNFMLVLEKQEKFDGHQQFFAIVQLIGSRKEAENFAYRLELNGNRRRLTWEAMPRSIHEGISSAIMNSDCLVFDTSIAQLFADNGNLGINVTISQGDKNNGYEVLYHNMKHGVAASKELMEYFKERSSLDEQNSKVLLKLAHKVGSSGASGTFSPLLVILKTSAERLSELHTQMVQKTTELVKNILKYADELHKKHKTVKEEESSTQDAVQQMKESTVALQKSKDLYQARLQEVEKLRRDNASAKDIEKAEAKMKKLQDEYKNLAEKQNPIKQEFERRMTVTCKRFQDVEEAHLKQMKEFIMMYIEIVQNNHDLVGQVHTDFKRQFLDLTVDKLLEQFVLNKYTGLEKPANVDVELCANVPSQNLLLDTTTISSSGVNDLHAISSSFGVNNTTALSSRDSPSIVSSSSNQQQLQTTSGKKESHLFSWFASSSSTSATSSNVHNMSATSTSSSATTASPLTVAHRSQQNETMTATATSSNGQEGASPPSTKISSKLSYGEMFKFNKNGNKSSALDQHAVEQPSKEPQQKSSRRTTSLLNLFMSNSQGSRDSNANNEVLSAPTSPVDQTPLSTYIGRNPLRGSKFSGFLRSRREKAKSKKNSKKKKDGEANSTKEETKSDTEEKDDTLSAISGGSLKPEMVSSQPTTSHATITTPTFTSSSVVVPTATPEVDEDEYSIKPPMESWEKNGSPQKTNSYSSSDSDSEDEIERKIHVEIKPLNNGTAPISASVDELRATVENLSLSPIGVLSNLNSFKERRSSQNENEHMKRSQSMSQQMADKAGDIMSLNHVFQQHQQSPIASNASTPTTAHPYAPLQSPTLSLTNNSTSNRYADLGDIFSEVGDISAPASASSTSKLQRQIPTPNSSIAIPRPPSRRSEQIRAGRVSPATMARADSVGSLEFRTAGVGLGSRGPSPLTIGMSDTIPLAIAFHEIIHAFFKGSDESRCQVKISGDMMLSFPAGIVNVLANNPNPAKLCFRIKNVQNLENILPNKQLINVEKLQSTSLGTTLEFNMSALTLLLRRQSEQNPTASYFNVDILKYTVKSKPGAQSCPFQLVSYWKCESTHTDIKIDYKYNSHSMASPSPLLNVSISVPVDGGVKNVQSKPHSAWLGESNKLIWNFTDISQHSDNGGIDTLRARLEIGNGPSTPAILTTQFNCEGTTLSGIDFELSGSGYRISLVKRRFVAGKYICEGDGVTRGIKTPTPPSASPSPYSRPG</sequence>
<comment type="similarity">
    <text evidence="6 29">Belongs to the SINA (Seven in absentia) family.</text>
</comment>
<dbReference type="InterPro" id="IPR013083">
    <property type="entry name" value="Znf_RING/FYVE/PHD"/>
</dbReference>
<dbReference type="InterPro" id="IPR027267">
    <property type="entry name" value="AH/BAR_dom_sf"/>
</dbReference>
<accession>A0A1J1IGL0</accession>
<feature type="domain" description="THAP-type" evidence="33">
    <location>
        <begin position="1"/>
        <end position="82"/>
    </location>
</feature>
<evidence type="ECO:0000256" key="19">
    <source>
        <dbReference type="ARBA" id="ARBA00023125"/>
    </source>
</evidence>
<evidence type="ECO:0000313" key="38">
    <source>
        <dbReference type="Proteomes" id="UP000183832"/>
    </source>
</evidence>
<keyword evidence="18 28" id="KW-0175">Coiled coil</keyword>